<evidence type="ECO:0000313" key="2">
    <source>
        <dbReference type="Proteomes" id="UP000295668"/>
    </source>
</evidence>
<proteinExistence type="predicted"/>
<organism evidence="1 2">
    <name type="scientific">Pedobacter changchengzhani</name>
    <dbReference type="NCBI Taxonomy" id="2529274"/>
    <lineage>
        <taxon>Bacteria</taxon>
        <taxon>Pseudomonadati</taxon>
        <taxon>Bacteroidota</taxon>
        <taxon>Sphingobacteriia</taxon>
        <taxon>Sphingobacteriales</taxon>
        <taxon>Sphingobacteriaceae</taxon>
        <taxon>Pedobacter</taxon>
    </lineage>
</organism>
<dbReference type="OrthoDB" id="9832138at2"/>
<accession>A0A4R5MH11</accession>
<name>A0A4R5MH11_9SPHI</name>
<evidence type="ECO:0000313" key="1">
    <source>
        <dbReference type="EMBL" id="TDG34807.1"/>
    </source>
</evidence>
<gene>
    <name evidence="1" type="ORF">EZJ43_16670</name>
</gene>
<dbReference type="EMBL" id="SJCY01000020">
    <property type="protein sequence ID" value="TDG34807.1"/>
    <property type="molecule type" value="Genomic_DNA"/>
</dbReference>
<keyword evidence="2" id="KW-1185">Reference proteome</keyword>
<dbReference type="AlphaFoldDB" id="A0A4R5MH11"/>
<sequence length="208" mass="24052">MVLADNGTAINAIYAQISKTLAIIQRPTIMTTTNSENKNTIHHEYGNFLIEFEKLVLSIRINIMILFSSNGLKERKYLRIVLQDQTAYPLNNKLRSLYGVYYENSPEKLKLIEKLFIYTNSLIEKRNFIVHGSTFVVDHESSDLLKDKIGKFGVESEEENLTVESLSNLTSKIKIAKDKFEYLTLCLFEPDRDLNKCFSEEKLKMIKL</sequence>
<dbReference type="Proteomes" id="UP000295668">
    <property type="component" value="Unassembled WGS sequence"/>
</dbReference>
<dbReference type="RefSeq" id="WP_133263859.1">
    <property type="nucleotide sequence ID" value="NZ_SJCY01000020.1"/>
</dbReference>
<reference evidence="1 2" key="1">
    <citation type="submission" date="2019-02" db="EMBL/GenBank/DDBJ databases">
        <title>Pedobacter sp. nov., a novel speices isolated from soil of pinguins habitat in Antarcitica.</title>
        <authorList>
            <person name="He R.-H."/>
        </authorList>
    </citation>
    <scope>NUCLEOTIDE SEQUENCE [LARGE SCALE GENOMIC DNA]</scope>
    <source>
        <strain evidence="1 2">E01020</strain>
    </source>
</reference>
<protein>
    <submittedName>
        <fullName evidence="1">Uncharacterized protein</fullName>
    </submittedName>
</protein>
<comment type="caution">
    <text evidence="1">The sequence shown here is derived from an EMBL/GenBank/DDBJ whole genome shotgun (WGS) entry which is preliminary data.</text>
</comment>